<sequence length="187" mass="19758">MSQDLFADLLSGSKKKPNNDSNISLAQKLEQSRNGSSYGFNNNSSSNWASNLDLLDQLSSRPASSLGSPATPQAQNGSFDLFSSFSSAADVSQSKRMTANGNTSVLTNNSNININSRNNTNNKSSDKTLDLLDDFFSTPPVQPAPKIQQTSPSVLSSSDLIVDSANGNSTSSSTGKQPPVKPPPARE</sequence>
<dbReference type="AlphaFoldDB" id="A0A9W6YXE6"/>
<feature type="compositionally biased region" description="Low complexity" evidence="1">
    <location>
        <begin position="102"/>
        <end position="123"/>
    </location>
</feature>
<name>A0A9W6YXE6_AMBMO</name>
<evidence type="ECO:0000256" key="1">
    <source>
        <dbReference type="SAM" id="MobiDB-lite"/>
    </source>
</evidence>
<dbReference type="EMBL" id="BSXU01001788">
    <property type="protein sequence ID" value="GMG31092.1"/>
    <property type="molecule type" value="Genomic_DNA"/>
</dbReference>
<accession>A0A9W6YXE6</accession>
<organism evidence="2 3">
    <name type="scientific">Ambrosiozyma monospora</name>
    <name type="common">Yeast</name>
    <name type="synonym">Endomycopsis monosporus</name>
    <dbReference type="NCBI Taxonomy" id="43982"/>
    <lineage>
        <taxon>Eukaryota</taxon>
        <taxon>Fungi</taxon>
        <taxon>Dikarya</taxon>
        <taxon>Ascomycota</taxon>
        <taxon>Saccharomycotina</taxon>
        <taxon>Pichiomycetes</taxon>
        <taxon>Pichiales</taxon>
        <taxon>Pichiaceae</taxon>
        <taxon>Ambrosiozyma</taxon>
    </lineage>
</organism>
<feature type="compositionally biased region" description="Low complexity" evidence="1">
    <location>
        <begin position="151"/>
        <end position="175"/>
    </location>
</feature>
<comment type="caution">
    <text evidence="2">The sequence shown here is derived from an EMBL/GenBank/DDBJ whole genome shotgun (WGS) entry which is preliminary data.</text>
</comment>
<proteinExistence type="predicted"/>
<feature type="region of interest" description="Disordered" evidence="1">
    <location>
        <begin position="99"/>
        <end position="187"/>
    </location>
</feature>
<reference evidence="2" key="1">
    <citation type="submission" date="2023-04" db="EMBL/GenBank/DDBJ databases">
        <title>Ambrosiozyma monospora NBRC 1965.</title>
        <authorList>
            <person name="Ichikawa N."/>
            <person name="Sato H."/>
            <person name="Tonouchi N."/>
        </authorList>
    </citation>
    <scope>NUCLEOTIDE SEQUENCE</scope>
    <source>
        <strain evidence="2">NBRC 1965</strain>
    </source>
</reference>
<protein>
    <submittedName>
        <fullName evidence="2">Unnamed protein product</fullName>
    </submittedName>
</protein>
<dbReference type="Proteomes" id="UP001165063">
    <property type="component" value="Unassembled WGS sequence"/>
</dbReference>
<evidence type="ECO:0000313" key="3">
    <source>
        <dbReference type="Proteomes" id="UP001165063"/>
    </source>
</evidence>
<evidence type="ECO:0000313" key="2">
    <source>
        <dbReference type="EMBL" id="GMG31092.1"/>
    </source>
</evidence>
<keyword evidence="3" id="KW-1185">Reference proteome</keyword>
<gene>
    <name evidence="2" type="ORF">Amon01_000394000</name>
</gene>